<evidence type="ECO:0000256" key="4">
    <source>
        <dbReference type="ARBA" id="ARBA00022475"/>
    </source>
</evidence>
<dbReference type="InterPro" id="IPR036097">
    <property type="entry name" value="HisK_dim/P_sf"/>
</dbReference>
<dbReference type="CDD" id="cd00082">
    <property type="entry name" value="HisKA"/>
    <property type="match status" value="1"/>
</dbReference>
<dbReference type="SUPFAM" id="SSF158472">
    <property type="entry name" value="HAMP domain-like"/>
    <property type="match status" value="1"/>
</dbReference>
<keyword evidence="6" id="KW-0597">Phosphoprotein</keyword>
<dbReference type="AlphaFoldDB" id="A0A2W5DXE1"/>
<dbReference type="InterPro" id="IPR003661">
    <property type="entry name" value="HisK_dim/P_dom"/>
</dbReference>
<evidence type="ECO:0000256" key="6">
    <source>
        <dbReference type="ARBA" id="ARBA00022553"/>
    </source>
</evidence>
<keyword evidence="10 17" id="KW-0418">Kinase</keyword>
<evidence type="ECO:0000256" key="14">
    <source>
        <dbReference type="ARBA" id="ARBA00023136"/>
    </source>
</evidence>
<dbReference type="Pfam" id="PF02518">
    <property type="entry name" value="HATPase_c"/>
    <property type="match status" value="1"/>
</dbReference>
<evidence type="ECO:0000256" key="10">
    <source>
        <dbReference type="ARBA" id="ARBA00022777"/>
    </source>
</evidence>
<sequence>MPRRRPKIALNLFWRTFAWLALLLAGAVLAWQVTFKALEAEPRALEAAEQLAGLVKLSRVALEHTDAINRVAVISSLGRGNAVQVRVAEPNDQWLPYDTGAFSRRLAAELRETLGPDTVVARSVNGIDGLWVRYVMGEDAFWLKTTAAPLSVALSTDWWWVAIALLATAVGSALIARLINQPLRELAEAAGRIREGEYDSRLDETTLTSEIREVNMGFNRMARELAKLEEDRAVMLAGISHDLRTPLARLRLETEMSVQDEQARHFMAQDIDQLDAIISKFMDYARPNETELLEARLADIVEREAQGFRDVEQIRFRLRVGSELSVRTDETELARILLNLFENARRYGHQPGEPALVDVDASRHGHWIELRVRDHGPGVPPDRLARLTTPFYRGDAARTAASGAGLGLAIVEKSVQRLGGRLSISNAQGGGLLTALRLPAA</sequence>
<keyword evidence="11" id="KW-0067">ATP-binding</keyword>
<keyword evidence="8" id="KW-0812">Transmembrane</keyword>
<dbReference type="InterPro" id="IPR004358">
    <property type="entry name" value="Sig_transdc_His_kin-like_C"/>
</dbReference>
<dbReference type="PRINTS" id="PR00344">
    <property type="entry name" value="BCTRLSENSOR"/>
</dbReference>
<dbReference type="Gene3D" id="1.10.287.130">
    <property type="match status" value="1"/>
</dbReference>
<evidence type="ECO:0000256" key="1">
    <source>
        <dbReference type="ARBA" id="ARBA00000085"/>
    </source>
</evidence>
<keyword evidence="5" id="KW-0997">Cell inner membrane</keyword>
<dbReference type="InterPro" id="IPR003660">
    <property type="entry name" value="HAMP_dom"/>
</dbReference>
<dbReference type="SMART" id="SM00304">
    <property type="entry name" value="HAMP"/>
    <property type="match status" value="1"/>
</dbReference>
<keyword evidence="12" id="KW-1133">Transmembrane helix</keyword>
<dbReference type="Proteomes" id="UP000249633">
    <property type="component" value="Unassembled WGS sequence"/>
</dbReference>
<keyword evidence="4" id="KW-1003">Cell membrane</keyword>
<comment type="subcellular location">
    <subcellularLocation>
        <location evidence="2">Cell inner membrane</location>
        <topology evidence="2">Multi-pass membrane protein</topology>
    </subcellularLocation>
</comment>
<dbReference type="EMBL" id="QFOD01000001">
    <property type="protein sequence ID" value="PZP36571.1"/>
    <property type="molecule type" value="Genomic_DNA"/>
</dbReference>
<dbReference type="InterPro" id="IPR005467">
    <property type="entry name" value="His_kinase_dom"/>
</dbReference>
<keyword evidence="13" id="KW-0902">Two-component regulatory system</keyword>
<evidence type="ECO:0000256" key="3">
    <source>
        <dbReference type="ARBA" id="ARBA00012438"/>
    </source>
</evidence>
<dbReference type="PANTHER" id="PTHR44936:SF5">
    <property type="entry name" value="SENSOR HISTIDINE KINASE ENVZ"/>
    <property type="match status" value="1"/>
</dbReference>
<dbReference type="Pfam" id="PF00512">
    <property type="entry name" value="HisKA"/>
    <property type="match status" value="1"/>
</dbReference>
<proteinExistence type="predicted"/>
<comment type="caution">
    <text evidence="17">The sequence shown here is derived from an EMBL/GenBank/DDBJ whole genome shotgun (WGS) entry which is preliminary data.</text>
</comment>
<dbReference type="InterPro" id="IPR003594">
    <property type="entry name" value="HATPase_dom"/>
</dbReference>
<evidence type="ECO:0000259" key="16">
    <source>
        <dbReference type="PROSITE" id="PS50885"/>
    </source>
</evidence>
<evidence type="ECO:0000256" key="5">
    <source>
        <dbReference type="ARBA" id="ARBA00022519"/>
    </source>
</evidence>
<organism evidence="17 18">
    <name type="scientific">Roseateles depolymerans</name>
    <dbReference type="NCBI Taxonomy" id="76731"/>
    <lineage>
        <taxon>Bacteria</taxon>
        <taxon>Pseudomonadati</taxon>
        <taxon>Pseudomonadota</taxon>
        <taxon>Betaproteobacteria</taxon>
        <taxon>Burkholderiales</taxon>
        <taxon>Sphaerotilaceae</taxon>
        <taxon>Roseateles</taxon>
    </lineage>
</organism>
<dbReference type="SMART" id="SM00388">
    <property type="entry name" value="HisKA"/>
    <property type="match status" value="1"/>
</dbReference>
<dbReference type="GO" id="GO:0005886">
    <property type="term" value="C:plasma membrane"/>
    <property type="evidence" value="ECO:0007669"/>
    <property type="project" value="UniProtKB-SubCell"/>
</dbReference>
<dbReference type="SUPFAM" id="SSF55874">
    <property type="entry name" value="ATPase domain of HSP90 chaperone/DNA topoisomerase II/histidine kinase"/>
    <property type="match status" value="1"/>
</dbReference>
<dbReference type="InterPro" id="IPR038421">
    <property type="entry name" value="RisS_PPD_sf"/>
</dbReference>
<dbReference type="InterPro" id="IPR050980">
    <property type="entry name" value="2C_sensor_his_kinase"/>
</dbReference>
<dbReference type="CDD" id="cd06225">
    <property type="entry name" value="HAMP"/>
    <property type="match status" value="1"/>
</dbReference>
<reference evidence="17 18" key="1">
    <citation type="submission" date="2017-08" db="EMBL/GenBank/DDBJ databases">
        <title>Infants hospitalized years apart are colonized by the same room-sourced microbial strains.</title>
        <authorList>
            <person name="Brooks B."/>
            <person name="Olm M.R."/>
            <person name="Firek B.A."/>
            <person name="Baker R."/>
            <person name="Thomas B.C."/>
            <person name="Morowitz M.J."/>
            <person name="Banfield J.F."/>
        </authorList>
    </citation>
    <scope>NUCLEOTIDE SEQUENCE [LARGE SCALE GENOMIC DNA]</scope>
    <source>
        <strain evidence="17">S2_012_000_R2_81</strain>
    </source>
</reference>
<dbReference type="InterPro" id="IPR036890">
    <property type="entry name" value="HATPase_C_sf"/>
</dbReference>
<dbReference type="CDD" id="cd00075">
    <property type="entry name" value="HATPase"/>
    <property type="match status" value="1"/>
</dbReference>
<evidence type="ECO:0000256" key="7">
    <source>
        <dbReference type="ARBA" id="ARBA00022679"/>
    </source>
</evidence>
<feature type="domain" description="HAMP" evidence="16">
    <location>
        <begin position="177"/>
        <end position="230"/>
    </location>
</feature>
<dbReference type="PROSITE" id="PS50109">
    <property type="entry name" value="HIS_KIN"/>
    <property type="match status" value="1"/>
</dbReference>
<dbReference type="SUPFAM" id="SSF47384">
    <property type="entry name" value="Homodimeric domain of signal transducing histidine kinase"/>
    <property type="match status" value="1"/>
</dbReference>
<dbReference type="Gene3D" id="1.10.8.500">
    <property type="entry name" value="HAMP domain in histidine kinase"/>
    <property type="match status" value="1"/>
</dbReference>
<dbReference type="GO" id="GO:0000155">
    <property type="term" value="F:phosphorelay sensor kinase activity"/>
    <property type="evidence" value="ECO:0007669"/>
    <property type="project" value="InterPro"/>
</dbReference>
<dbReference type="GO" id="GO:0005524">
    <property type="term" value="F:ATP binding"/>
    <property type="evidence" value="ECO:0007669"/>
    <property type="project" value="UniProtKB-KW"/>
</dbReference>
<evidence type="ECO:0000256" key="11">
    <source>
        <dbReference type="ARBA" id="ARBA00022840"/>
    </source>
</evidence>
<accession>A0A2W5DXE1</accession>
<dbReference type="Pfam" id="PF16524">
    <property type="entry name" value="RisS_PPD"/>
    <property type="match status" value="1"/>
</dbReference>
<evidence type="ECO:0000256" key="12">
    <source>
        <dbReference type="ARBA" id="ARBA00022989"/>
    </source>
</evidence>
<comment type="catalytic activity">
    <reaction evidence="1">
        <text>ATP + protein L-histidine = ADP + protein N-phospho-L-histidine.</text>
        <dbReference type="EC" id="2.7.13.3"/>
    </reaction>
</comment>
<dbReference type="Gene3D" id="3.30.450.300">
    <property type="entry name" value="Sensor histidine kinase RisS, periplasmic domain"/>
    <property type="match status" value="1"/>
</dbReference>
<gene>
    <name evidence="17" type="ORF">DI603_01000</name>
</gene>
<dbReference type="SMART" id="SM00387">
    <property type="entry name" value="HATPase_c"/>
    <property type="match status" value="1"/>
</dbReference>
<dbReference type="EC" id="2.7.13.3" evidence="3"/>
<feature type="domain" description="Histidine kinase" evidence="15">
    <location>
        <begin position="238"/>
        <end position="441"/>
    </location>
</feature>
<evidence type="ECO:0000256" key="8">
    <source>
        <dbReference type="ARBA" id="ARBA00022692"/>
    </source>
</evidence>
<dbReference type="Gene3D" id="3.30.565.10">
    <property type="entry name" value="Histidine kinase-like ATPase, C-terminal domain"/>
    <property type="match status" value="1"/>
</dbReference>
<keyword evidence="14" id="KW-0472">Membrane</keyword>
<dbReference type="PROSITE" id="PS50885">
    <property type="entry name" value="HAMP"/>
    <property type="match status" value="1"/>
</dbReference>
<keyword evidence="9" id="KW-0547">Nucleotide-binding</keyword>
<protein>
    <recommendedName>
        <fullName evidence="3">histidine kinase</fullName>
        <ecNumber evidence="3">2.7.13.3</ecNumber>
    </recommendedName>
</protein>
<name>A0A2W5DXE1_9BURK</name>
<evidence type="ECO:0000313" key="17">
    <source>
        <dbReference type="EMBL" id="PZP36571.1"/>
    </source>
</evidence>
<dbReference type="PANTHER" id="PTHR44936">
    <property type="entry name" value="SENSOR PROTEIN CREC"/>
    <property type="match status" value="1"/>
</dbReference>
<keyword evidence="7" id="KW-0808">Transferase</keyword>
<dbReference type="Pfam" id="PF00672">
    <property type="entry name" value="HAMP"/>
    <property type="match status" value="1"/>
</dbReference>
<evidence type="ECO:0000256" key="2">
    <source>
        <dbReference type="ARBA" id="ARBA00004429"/>
    </source>
</evidence>
<evidence type="ECO:0000256" key="9">
    <source>
        <dbReference type="ARBA" id="ARBA00022741"/>
    </source>
</evidence>
<evidence type="ECO:0000259" key="15">
    <source>
        <dbReference type="PROSITE" id="PS50109"/>
    </source>
</evidence>
<evidence type="ECO:0000313" key="18">
    <source>
        <dbReference type="Proteomes" id="UP000249633"/>
    </source>
</evidence>
<evidence type="ECO:0000256" key="13">
    <source>
        <dbReference type="ARBA" id="ARBA00023012"/>
    </source>
</evidence>
<dbReference type="InterPro" id="IPR032408">
    <property type="entry name" value="RisS_PPD"/>
</dbReference>